<reference evidence="1 2" key="1">
    <citation type="submission" date="2014-11" db="EMBL/GenBank/DDBJ databases">
        <title>Symbiosis island explosion on the genome of extra-slow-growing strains of soybean bradyrhizobia with massive insertion sequences.</title>
        <authorList>
            <person name="Iida T."/>
            <person name="Minamisawa K."/>
        </authorList>
    </citation>
    <scope>NUCLEOTIDE SEQUENCE [LARGE SCALE GENOMIC DNA]</scope>
    <source>
        <strain evidence="1 2">NK6</strain>
    </source>
</reference>
<evidence type="ECO:0000313" key="2">
    <source>
        <dbReference type="Proteomes" id="UP000063308"/>
    </source>
</evidence>
<gene>
    <name evidence="1" type="ORF">NK6_929</name>
</gene>
<sequence>MADQLRASFAQRPSKPDSFYLRLRFAWKFMHSEIRDKAGIDELE</sequence>
<accession>A0A0E4BK25</accession>
<proteinExistence type="predicted"/>
<dbReference type="AlphaFoldDB" id="A0A0E4BK25"/>
<dbReference type="EMBL" id="AP014685">
    <property type="protein sequence ID" value="BAR54114.1"/>
    <property type="molecule type" value="Genomic_DNA"/>
</dbReference>
<organism evidence="1 2">
    <name type="scientific">Bradyrhizobium diazoefficiens</name>
    <dbReference type="NCBI Taxonomy" id="1355477"/>
    <lineage>
        <taxon>Bacteria</taxon>
        <taxon>Pseudomonadati</taxon>
        <taxon>Pseudomonadota</taxon>
        <taxon>Alphaproteobacteria</taxon>
        <taxon>Hyphomicrobiales</taxon>
        <taxon>Nitrobacteraceae</taxon>
        <taxon>Bradyrhizobium</taxon>
    </lineage>
</organism>
<name>A0A0E4BK25_9BRAD</name>
<dbReference type="Proteomes" id="UP000063308">
    <property type="component" value="Chromosome"/>
</dbReference>
<evidence type="ECO:0000313" key="1">
    <source>
        <dbReference type="EMBL" id="BAR54114.1"/>
    </source>
</evidence>
<protein>
    <submittedName>
        <fullName evidence="1">Uncharacterized protein</fullName>
    </submittedName>
</protein>